<dbReference type="GeneID" id="4601931"/>
<dbReference type="STRING" id="368408.Tpen_1787"/>
<dbReference type="InterPro" id="IPR027065">
    <property type="entry name" value="Lon_Prtase"/>
</dbReference>
<dbReference type="Pfam" id="PF05362">
    <property type="entry name" value="Lon_C"/>
    <property type="match status" value="1"/>
</dbReference>
<dbReference type="OrthoDB" id="15525at2157"/>
<dbReference type="Gene3D" id="3.30.230.10">
    <property type="match status" value="1"/>
</dbReference>
<reference evidence="5" key="1">
    <citation type="journal article" date="2008" name="J. Bacteriol.">
        <title>Genome sequence of Thermofilum pendens reveals an exceptional loss of biosynthetic pathways without genome reduction.</title>
        <authorList>
            <person name="Anderson I."/>
            <person name="Rodriguez J."/>
            <person name="Susanti D."/>
            <person name="Porat I."/>
            <person name="Reich C."/>
            <person name="Ulrich L.E."/>
            <person name="Elkins J.G."/>
            <person name="Mavromatis K."/>
            <person name="Lykidis A."/>
            <person name="Kim E."/>
            <person name="Thompson L.S."/>
            <person name="Nolan M."/>
            <person name="Land M."/>
            <person name="Copeland A."/>
            <person name="Lapidus A."/>
            <person name="Lucas S."/>
            <person name="Detter C."/>
            <person name="Zhulin I.B."/>
            <person name="Olsen G.J."/>
            <person name="Whitman W."/>
            <person name="Mukhopadhyay B."/>
            <person name="Bristow J."/>
            <person name="Kyrpides N."/>
        </authorList>
    </citation>
    <scope>NUCLEOTIDE SEQUENCE [LARGE SCALE GENOMIC DNA]</scope>
    <source>
        <strain evidence="5">DSM 2475 / Hrk 5</strain>
    </source>
</reference>
<dbReference type="GO" id="GO:0004252">
    <property type="term" value="F:serine-type endopeptidase activity"/>
    <property type="evidence" value="ECO:0007669"/>
    <property type="project" value="InterPro"/>
</dbReference>
<dbReference type="PROSITE" id="PS51786">
    <property type="entry name" value="LON_PROTEOLYTIC"/>
    <property type="match status" value="1"/>
</dbReference>
<dbReference type="PRINTS" id="PR00830">
    <property type="entry name" value="ENDOLAPTASE"/>
</dbReference>
<evidence type="ECO:0000313" key="5">
    <source>
        <dbReference type="Proteomes" id="UP000000641"/>
    </source>
</evidence>
<feature type="region of interest" description="Disordered" evidence="2">
    <location>
        <begin position="570"/>
        <end position="598"/>
    </location>
</feature>
<dbReference type="EMBL" id="CP000505">
    <property type="protein sequence ID" value="ABL79182.1"/>
    <property type="molecule type" value="Genomic_DNA"/>
</dbReference>
<organism evidence="4 5">
    <name type="scientific">Thermofilum pendens (strain DSM 2475 / Hrk 5)</name>
    <dbReference type="NCBI Taxonomy" id="368408"/>
    <lineage>
        <taxon>Archaea</taxon>
        <taxon>Thermoproteota</taxon>
        <taxon>Thermoprotei</taxon>
        <taxon>Thermofilales</taxon>
        <taxon>Thermofilaceae</taxon>
        <taxon>Thermofilum</taxon>
    </lineage>
</organism>
<accession>A1S152</accession>
<evidence type="ECO:0000313" key="4">
    <source>
        <dbReference type="EMBL" id="ABL79182.1"/>
    </source>
</evidence>
<evidence type="ECO:0000259" key="3">
    <source>
        <dbReference type="PROSITE" id="PS51786"/>
    </source>
</evidence>
<dbReference type="EnsemblBacteria" id="ABL79182">
    <property type="protein sequence ID" value="ABL79182"/>
    <property type="gene ID" value="Tpen_1787"/>
</dbReference>
<evidence type="ECO:0000256" key="1">
    <source>
        <dbReference type="ARBA" id="ARBA00004141"/>
    </source>
</evidence>
<name>A1S152_THEPD</name>
<dbReference type="KEGG" id="tpe:Tpen_1787"/>
<dbReference type="InterPro" id="IPR020568">
    <property type="entry name" value="Ribosomal_Su5_D2-typ_SF"/>
</dbReference>
<dbReference type="PANTHER" id="PTHR10046">
    <property type="entry name" value="ATP DEPENDENT LON PROTEASE FAMILY MEMBER"/>
    <property type="match status" value="1"/>
</dbReference>
<dbReference type="GO" id="GO:0030163">
    <property type="term" value="P:protein catabolic process"/>
    <property type="evidence" value="ECO:0007669"/>
    <property type="project" value="InterPro"/>
</dbReference>
<protein>
    <submittedName>
        <fullName evidence="4">Peptidase S16, lon domain protein</fullName>
    </submittedName>
</protein>
<dbReference type="GO" id="GO:0006508">
    <property type="term" value="P:proteolysis"/>
    <property type="evidence" value="ECO:0007669"/>
    <property type="project" value="InterPro"/>
</dbReference>
<keyword evidence="5" id="KW-1185">Reference proteome</keyword>
<proteinExistence type="predicted"/>
<dbReference type="GO" id="GO:0004176">
    <property type="term" value="F:ATP-dependent peptidase activity"/>
    <property type="evidence" value="ECO:0007669"/>
    <property type="project" value="InterPro"/>
</dbReference>
<evidence type="ECO:0000256" key="2">
    <source>
        <dbReference type="SAM" id="MobiDB-lite"/>
    </source>
</evidence>
<feature type="domain" description="Lon proteolytic" evidence="3">
    <location>
        <begin position="49"/>
        <end position="237"/>
    </location>
</feature>
<dbReference type="GO" id="GO:0016020">
    <property type="term" value="C:membrane"/>
    <property type="evidence" value="ECO:0007669"/>
    <property type="project" value="UniProtKB-SubCell"/>
</dbReference>
<comment type="subcellular location">
    <subcellularLocation>
        <location evidence="1">Membrane</location>
        <topology evidence="1">Multi-pass membrane protein</topology>
    </subcellularLocation>
</comment>
<sequence length="628" mass="67296">MLEKKFLGLPLALLVALSAVVVAASPPTAQLKVIGSAWILAPAVAQTESGLVGSATNISVFVTEGWGDVYVSTYSLTQEDFQGAATAAARVVTRLLGLNFSQYNYYFKVQGDAVIVGGPSAGVAMAVAVYSALTGKPINRTVFVTGMISPDGTVGPVGGVFEKAQAVAQAGAKVFLVPPGQSIVTQYQTVERKIGPFRLYTTQPVTVNLTEYAYKNWHLRVVEISTLSEALRYFFGVSVARPPLGKPYLSADTREKIASVKSSLTSLARKELGEAYSYVNSSRLTQLGKSTLKSYLDRYAKSYLDSATRAEGISSIPLLTSSIAVSRWIKLLVDYYSGLQLDQQVQEVSDRLSRLAGAVEDSAPRSIGEINALILATDKVIHALKLFNESAAAWSSDPATALQKLAYSSALLDEAENWLSGIPRGGGIQASQAAATYLSVARSTWPYIYSVLSEAGGDLTLIDAASAYYQISARLYSSRKPLLAAVAAARSVALAEAAMLYFQVQASGKDPYSGVSLENALSVASATSDMLVTVYYINQSYGAELRDSLAYLKLGSQLGQLTLDLARVKPGQPAETQKTPSAPTQPEQPPQKPSQPGKSLTDWLQEILLRISLFIESIVDWFRRLLGK</sequence>
<dbReference type="GO" id="GO:0005524">
    <property type="term" value="F:ATP binding"/>
    <property type="evidence" value="ECO:0007669"/>
    <property type="project" value="InterPro"/>
</dbReference>
<dbReference type="HOGENOM" id="CLU_027628_0_0_2"/>
<dbReference type="RefSeq" id="WP_011753447.1">
    <property type="nucleotide sequence ID" value="NC_008698.1"/>
</dbReference>
<dbReference type="eggNOG" id="arCOG01937">
    <property type="taxonomic scope" value="Archaea"/>
</dbReference>
<dbReference type="InterPro" id="IPR008269">
    <property type="entry name" value="Lon_proteolytic"/>
</dbReference>
<dbReference type="SUPFAM" id="SSF54211">
    <property type="entry name" value="Ribosomal protein S5 domain 2-like"/>
    <property type="match status" value="1"/>
</dbReference>
<dbReference type="InterPro" id="IPR014721">
    <property type="entry name" value="Ribsml_uS5_D2-typ_fold_subgr"/>
</dbReference>
<gene>
    <name evidence="4" type="ordered locus">Tpen_1787</name>
</gene>
<dbReference type="Proteomes" id="UP000000641">
    <property type="component" value="Chromosome"/>
</dbReference>
<dbReference type="AlphaFoldDB" id="A1S152"/>